<evidence type="ECO:0000256" key="3">
    <source>
        <dbReference type="ARBA" id="ARBA00022837"/>
    </source>
</evidence>
<keyword evidence="3" id="KW-0106">Calcium</keyword>
<dbReference type="SUPFAM" id="SSF47473">
    <property type="entry name" value="EF-hand"/>
    <property type="match status" value="2"/>
</dbReference>
<dbReference type="CDD" id="cd21505">
    <property type="entry name" value="PPP2R3C"/>
    <property type="match status" value="1"/>
</dbReference>
<dbReference type="AlphaFoldDB" id="A0A540MVE0"/>
<keyword evidence="6" id="KW-1185">Reference proteome</keyword>
<comment type="subcellular location">
    <subcellularLocation>
        <location evidence="1">Cytoplasm</location>
    </subcellularLocation>
</comment>
<dbReference type="GO" id="GO:0005509">
    <property type="term" value="F:calcium ion binding"/>
    <property type="evidence" value="ECO:0007669"/>
    <property type="project" value="InterPro"/>
</dbReference>
<feature type="domain" description="EF-hand" evidence="4">
    <location>
        <begin position="192"/>
        <end position="227"/>
    </location>
</feature>
<dbReference type="FunFam" id="1.10.238.10:FF:000129">
    <property type="entry name" value="Serine/threonine-protein phosphatase 2A regulatory subunit B'' subunit gamma"/>
    <property type="match status" value="1"/>
</dbReference>
<proteinExistence type="predicted"/>
<dbReference type="InterPro" id="IPR011992">
    <property type="entry name" value="EF-hand-dom_pair"/>
</dbReference>
<keyword evidence="2" id="KW-0963">Cytoplasm</keyword>
<dbReference type="GO" id="GO:0035303">
    <property type="term" value="P:regulation of dephosphorylation"/>
    <property type="evidence" value="ECO:0007669"/>
    <property type="project" value="InterPro"/>
</dbReference>
<evidence type="ECO:0000256" key="2">
    <source>
        <dbReference type="ARBA" id="ARBA00022490"/>
    </source>
</evidence>
<dbReference type="InterPro" id="IPR039865">
    <property type="entry name" value="PPP2R3C"/>
</dbReference>
<dbReference type="GO" id="GO:0000226">
    <property type="term" value="P:microtubule cytoskeleton organization"/>
    <property type="evidence" value="ECO:0007669"/>
    <property type="project" value="TreeGrafter"/>
</dbReference>
<accession>A0A540MVE0</accession>
<evidence type="ECO:0000256" key="1">
    <source>
        <dbReference type="ARBA" id="ARBA00004496"/>
    </source>
</evidence>
<evidence type="ECO:0000313" key="6">
    <source>
        <dbReference type="Proteomes" id="UP000315295"/>
    </source>
</evidence>
<feature type="domain" description="EF-hand" evidence="4">
    <location>
        <begin position="300"/>
        <end position="335"/>
    </location>
</feature>
<dbReference type="PANTHER" id="PTHR12085:SF3">
    <property type="entry name" value="SERINE_THREONINE-PROTEIN PHOSPHATASE 2A REGULATORY SUBUNIT B'' SUBUNIT GAMMA"/>
    <property type="match status" value="1"/>
</dbReference>
<dbReference type="GO" id="GO:0005737">
    <property type="term" value="C:cytoplasm"/>
    <property type="evidence" value="ECO:0007669"/>
    <property type="project" value="UniProtKB-SubCell"/>
</dbReference>
<dbReference type="InterPro" id="IPR002048">
    <property type="entry name" value="EF_hand_dom"/>
</dbReference>
<protein>
    <recommendedName>
        <fullName evidence="4">EF-hand domain-containing protein</fullName>
    </recommendedName>
</protein>
<dbReference type="GO" id="GO:0005819">
    <property type="term" value="C:spindle"/>
    <property type="evidence" value="ECO:0007669"/>
    <property type="project" value="TreeGrafter"/>
</dbReference>
<evidence type="ECO:0000259" key="4">
    <source>
        <dbReference type="PROSITE" id="PS50222"/>
    </source>
</evidence>
<dbReference type="PROSITE" id="PS50222">
    <property type="entry name" value="EF_HAND_2"/>
    <property type="match status" value="2"/>
</dbReference>
<evidence type="ECO:0000313" key="5">
    <source>
        <dbReference type="EMBL" id="TQE02719.1"/>
    </source>
</evidence>
<reference evidence="5 6" key="1">
    <citation type="journal article" date="2019" name="G3 (Bethesda)">
        <title>Sequencing of a Wild Apple (Malus baccata) Genome Unravels the Differences Between Cultivated and Wild Apple Species Regarding Disease Resistance and Cold Tolerance.</title>
        <authorList>
            <person name="Chen X."/>
        </authorList>
    </citation>
    <scope>NUCLEOTIDE SEQUENCE [LARGE SCALE GENOMIC DNA]</scope>
    <source>
        <strain evidence="6">cv. Shandingzi</strain>
        <tissue evidence="5">Leaves</tissue>
    </source>
</reference>
<dbReference type="GO" id="GO:0030865">
    <property type="term" value="P:cortical cytoskeleton organization"/>
    <property type="evidence" value="ECO:0007669"/>
    <property type="project" value="TreeGrafter"/>
</dbReference>
<gene>
    <name evidence="5" type="ORF">C1H46_011692</name>
</gene>
<dbReference type="PANTHER" id="PTHR12085">
    <property type="entry name" value="SERINE/THREONINE-PROTEIN PHOSPHATASE 2A REGULATORY SUBUNIT B'' SUBUNIT GAMMA"/>
    <property type="match status" value="1"/>
</dbReference>
<dbReference type="InterPro" id="IPR018247">
    <property type="entry name" value="EF_Hand_1_Ca_BS"/>
</dbReference>
<dbReference type="PROSITE" id="PS00018">
    <property type="entry name" value="EF_HAND_1"/>
    <property type="match status" value="2"/>
</dbReference>
<dbReference type="EMBL" id="VIEB01000170">
    <property type="protein sequence ID" value="TQE02719.1"/>
    <property type="molecule type" value="Genomic_DNA"/>
</dbReference>
<comment type="caution">
    <text evidence="5">The sequence shown here is derived from an EMBL/GenBank/DDBJ whole genome shotgun (WGS) entry which is preliminary data.</text>
</comment>
<sequence length="483" mass="55406">MYSVSSDGEGHEASQRKIPPASSMLWVRNLRRFIGSGAGLGSEALMELETKRILLDIFKEKQQKSAEAGTIPSFYKKACSRIFVKPEEGSISQRVQRLAKYRFLKKQSDLLLNADDLDAMWVCLRENCVIDDATGAEKMNYEDFCHIASVCTEQIGPKCRRFFSPSNFMKFEKDEQGRIAILPFYLYVMRTVSLTQARIDMSELDEDSDGFLQPHEMEAYIRGLIPNLAQLRDMPSGFSAMYCRIAAQKFFFFCDPHRRGKACIKKVLLSNCLQELMELHQESEEEVTDNEQAENWFSLTSAQRICDMFIALDKDSSQSLSKQELREYADGTLTEIIIERVFDEHVRRGKSGGSSREMDFDSFLDFVLALENKDTPEGLTYLFRCLDLQGRGYLTTADIHSLFRDVHQKWIEGGNYELCIEDVRDEIWDMVKPADPLRITLADLLACKQGGTVASMLIDVRGFWAHDNRENLLQEEEEPEEES</sequence>
<organism evidence="5 6">
    <name type="scientific">Malus baccata</name>
    <name type="common">Siberian crab apple</name>
    <name type="synonym">Pyrus baccata</name>
    <dbReference type="NCBI Taxonomy" id="106549"/>
    <lineage>
        <taxon>Eukaryota</taxon>
        <taxon>Viridiplantae</taxon>
        <taxon>Streptophyta</taxon>
        <taxon>Embryophyta</taxon>
        <taxon>Tracheophyta</taxon>
        <taxon>Spermatophyta</taxon>
        <taxon>Magnoliopsida</taxon>
        <taxon>eudicotyledons</taxon>
        <taxon>Gunneridae</taxon>
        <taxon>Pentapetalae</taxon>
        <taxon>rosids</taxon>
        <taxon>fabids</taxon>
        <taxon>Rosales</taxon>
        <taxon>Rosaceae</taxon>
        <taxon>Amygdaloideae</taxon>
        <taxon>Maleae</taxon>
        <taxon>Malus</taxon>
    </lineage>
</organism>
<dbReference type="Proteomes" id="UP000315295">
    <property type="component" value="Unassembled WGS sequence"/>
</dbReference>
<dbReference type="Gene3D" id="1.10.238.10">
    <property type="entry name" value="EF-hand"/>
    <property type="match status" value="1"/>
</dbReference>
<dbReference type="STRING" id="106549.A0A540MVE0"/>
<name>A0A540MVE0_MALBA</name>